<dbReference type="AlphaFoldDB" id="A0A427A1K5"/>
<proteinExistence type="predicted"/>
<feature type="region of interest" description="Disordered" evidence="1">
    <location>
        <begin position="77"/>
        <end position="107"/>
    </location>
</feature>
<comment type="caution">
    <text evidence="2">The sequence shown here is derived from an EMBL/GenBank/DDBJ whole genome shotgun (WGS) entry which is preliminary data.</text>
</comment>
<evidence type="ECO:0000313" key="3">
    <source>
        <dbReference type="Proteomes" id="UP000287651"/>
    </source>
</evidence>
<dbReference type="Proteomes" id="UP000287651">
    <property type="component" value="Unassembled WGS sequence"/>
</dbReference>
<dbReference type="EMBL" id="AMZH03004115">
    <property type="protein sequence ID" value="RRT70137.1"/>
    <property type="molecule type" value="Genomic_DNA"/>
</dbReference>
<gene>
    <name evidence="2" type="ORF">B296_00017863</name>
</gene>
<reference evidence="2 3" key="1">
    <citation type="journal article" date="2014" name="Agronomy (Basel)">
        <title>A Draft Genome Sequence for Ensete ventricosum, the Drought-Tolerant Tree Against Hunger.</title>
        <authorList>
            <person name="Harrison J."/>
            <person name="Moore K.A."/>
            <person name="Paszkiewicz K."/>
            <person name="Jones T."/>
            <person name="Grant M."/>
            <person name="Ambacheew D."/>
            <person name="Muzemil S."/>
            <person name="Studholme D.J."/>
        </authorList>
    </citation>
    <scope>NUCLEOTIDE SEQUENCE [LARGE SCALE GENOMIC DNA]</scope>
</reference>
<evidence type="ECO:0000313" key="2">
    <source>
        <dbReference type="EMBL" id="RRT70137.1"/>
    </source>
</evidence>
<protein>
    <submittedName>
        <fullName evidence="2">Uncharacterized protein</fullName>
    </submittedName>
</protein>
<evidence type="ECO:0000256" key="1">
    <source>
        <dbReference type="SAM" id="MobiDB-lite"/>
    </source>
</evidence>
<feature type="compositionally biased region" description="Polar residues" evidence="1">
    <location>
        <begin position="89"/>
        <end position="99"/>
    </location>
</feature>
<name>A0A427A1K5_ENSVE</name>
<sequence>MFLGPKAAQKRFLCFRSAQDGVGRRRNGEPAVSARVLPSLLHHIPWLLFRRDRPVCHIFRLPSSTLRMCFSTPMPDDSFDDRHGKKTKQNPVIRNTSRPTTEKSESRDVHVAARAARASPTMVAPASFLVYKLCSIQFGSRNCS</sequence>
<accession>A0A427A1K5</accession>
<organism evidence="2 3">
    <name type="scientific">Ensete ventricosum</name>
    <name type="common">Abyssinian banana</name>
    <name type="synonym">Musa ensete</name>
    <dbReference type="NCBI Taxonomy" id="4639"/>
    <lineage>
        <taxon>Eukaryota</taxon>
        <taxon>Viridiplantae</taxon>
        <taxon>Streptophyta</taxon>
        <taxon>Embryophyta</taxon>
        <taxon>Tracheophyta</taxon>
        <taxon>Spermatophyta</taxon>
        <taxon>Magnoliopsida</taxon>
        <taxon>Liliopsida</taxon>
        <taxon>Zingiberales</taxon>
        <taxon>Musaceae</taxon>
        <taxon>Ensete</taxon>
    </lineage>
</organism>